<evidence type="ECO:0000313" key="7">
    <source>
        <dbReference type="EMBL" id="PHO18960.1"/>
    </source>
</evidence>
<evidence type="ECO:0000313" key="9">
    <source>
        <dbReference type="Proteomes" id="UP000262712"/>
    </source>
</evidence>
<dbReference type="InterPro" id="IPR002376">
    <property type="entry name" value="Formyl_transf_N"/>
</dbReference>
<dbReference type="EC" id="3.5.1.10" evidence="3 4"/>
<comment type="pathway">
    <text evidence="3">Purine metabolism; IMP biosynthesis via de novo pathway; formate from 10-formyl-5,6,7,8-tetrahydrofolate: step 1/1.</text>
</comment>
<comment type="similarity">
    <text evidence="3">Belongs to the PurU family.</text>
</comment>
<dbReference type="InterPro" id="IPR044074">
    <property type="entry name" value="PurU_ACT"/>
</dbReference>
<dbReference type="Proteomes" id="UP000262712">
    <property type="component" value="Chromosome"/>
</dbReference>
<evidence type="ECO:0000259" key="5">
    <source>
        <dbReference type="Pfam" id="PF00551"/>
    </source>
</evidence>
<dbReference type="RefSeq" id="WP_099341320.1">
    <property type="nucleotide sequence ID" value="NZ_CP032098.1"/>
</dbReference>
<evidence type="ECO:0000256" key="1">
    <source>
        <dbReference type="ARBA" id="ARBA00022563"/>
    </source>
</evidence>
<dbReference type="UniPathway" id="UPA00074">
    <property type="reaction ID" value="UER00170"/>
</dbReference>
<dbReference type="SUPFAM" id="SSF53328">
    <property type="entry name" value="Formyltransferase"/>
    <property type="match status" value="1"/>
</dbReference>
<reference evidence="6 9" key="2">
    <citation type="submission" date="2018-08" db="EMBL/GenBank/DDBJ databases">
        <title>Complete genome of the Arcobacter molluscorum type strain LMG 25693.</title>
        <authorList>
            <person name="Miller W.G."/>
            <person name="Yee E."/>
            <person name="Bono J.L."/>
        </authorList>
    </citation>
    <scope>NUCLEOTIDE SEQUENCE [LARGE SCALE GENOMIC DNA]</scope>
    <source>
        <strain evidence="6 9">CECT 7696</strain>
    </source>
</reference>
<comment type="function">
    <text evidence="3">Catalyzes the hydrolysis of 10-formyltetrahydrofolate (formyl-FH4) to formate and tetrahydrofolate (FH4).</text>
</comment>
<protein>
    <recommendedName>
        <fullName evidence="3 4">Formyltetrahydrofolate deformylase</fullName>
        <ecNumber evidence="3 4">3.5.1.10</ecNumber>
    </recommendedName>
    <alternativeName>
        <fullName evidence="3">Formyl-FH(4) hydrolase</fullName>
    </alternativeName>
</protein>
<dbReference type="EMBL" id="NXFY01000002">
    <property type="protein sequence ID" value="PHO18960.1"/>
    <property type="molecule type" value="Genomic_DNA"/>
</dbReference>
<sequence>MKEYILLIDTTDDKGLVYNISKVLFANHLNIEQNSEYVDPETKKFFMRTVITGDVKKTILLKELQEVLPLNSTIKLNEKENKDVVILATKESHVLGDLLIRYFDGDLNANIKAVIANHEHLGDLVEKFGIPFYCISAEGLNREEHEVKLIEKIQEFDPELIVLAKYMRILTPNFVKTFPKKVLNIHHSFLPAFIGANPYKQAYERGVKIIGATAHYVTDDLDEGPIIAQDVVRVDHTYSWQEMRNAGRNVEKVVLYNAFQLLLDDKVFVHKNKTVVL</sequence>
<dbReference type="CDD" id="cd04875">
    <property type="entry name" value="ACT_F4HF-DF"/>
    <property type="match status" value="1"/>
</dbReference>
<dbReference type="PANTHER" id="PTHR42706">
    <property type="entry name" value="FORMYLTETRAHYDROFOLATE DEFORMYLASE"/>
    <property type="match status" value="1"/>
</dbReference>
<accession>A0A2G1DKH5</accession>
<dbReference type="Proteomes" id="UP000221222">
    <property type="component" value="Unassembled WGS sequence"/>
</dbReference>
<dbReference type="PANTHER" id="PTHR42706:SF1">
    <property type="entry name" value="FORMYLTETRAHYDROFOLATE DEFORMYLASE 2, MITOCHONDRIAL"/>
    <property type="match status" value="1"/>
</dbReference>
<organism evidence="7 8">
    <name type="scientific">Malaciobacter molluscorum LMG 25693</name>
    <dbReference type="NCBI Taxonomy" id="870501"/>
    <lineage>
        <taxon>Bacteria</taxon>
        <taxon>Pseudomonadati</taxon>
        <taxon>Campylobacterota</taxon>
        <taxon>Epsilonproteobacteria</taxon>
        <taxon>Campylobacterales</taxon>
        <taxon>Arcobacteraceae</taxon>
        <taxon>Malaciobacter</taxon>
    </lineage>
</organism>
<dbReference type="GO" id="GO:0006189">
    <property type="term" value="P:'de novo' IMP biosynthetic process"/>
    <property type="evidence" value="ECO:0007669"/>
    <property type="project" value="UniProtKB-UniRule"/>
</dbReference>
<dbReference type="GO" id="GO:0006730">
    <property type="term" value="P:one-carbon metabolic process"/>
    <property type="evidence" value="ECO:0007669"/>
    <property type="project" value="UniProtKB-KW"/>
</dbReference>
<dbReference type="Gene3D" id="3.30.70.260">
    <property type="match status" value="1"/>
</dbReference>
<dbReference type="KEGG" id="amol:AMOL_1565"/>
<keyword evidence="3" id="KW-0658">Purine biosynthesis</keyword>
<evidence type="ECO:0000256" key="4">
    <source>
        <dbReference type="NCBIfam" id="TIGR00655"/>
    </source>
</evidence>
<feature type="domain" description="Formyl transferase N-terminal" evidence="5">
    <location>
        <begin position="84"/>
        <end position="257"/>
    </location>
</feature>
<dbReference type="NCBIfam" id="TIGR00655">
    <property type="entry name" value="PurU"/>
    <property type="match status" value="1"/>
</dbReference>
<feature type="active site" evidence="3">
    <location>
        <position position="222"/>
    </location>
</feature>
<dbReference type="EMBL" id="CP032098">
    <property type="protein sequence ID" value="AXX92534.1"/>
    <property type="molecule type" value="Genomic_DNA"/>
</dbReference>
<dbReference type="Pfam" id="PF00551">
    <property type="entry name" value="Formyl_trans_N"/>
    <property type="match status" value="1"/>
</dbReference>
<evidence type="ECO:0000313" key="6">
    <source>
        <dbReference type="EMBL" id="AXX92534.1"/>
    </source>
</evidence>
<evidence type="ECO:0000313" key="8">
    <source>
        <dbReference type="Proteomes" id="UP000221222"/>
    </source>
</evidence>
<dbReference type="InterPro" id="IPR036477">
    <property type="entry name" value="Formyl_transf_N_sf"/>
</dbReference>
<proteinExistence type="inferred from homology"/>
<comment type="catalytic activity">
    <reaction evidence="3">
        <text>(6R)-10-formyltetrahydrofolate + H2O = (6S)-5,6,7,8-tetrahydrofolate + formate + H(+)</text>
        <dbReference type="Rhea" id="RHEA:19833"/>
        <dbReference type="ChEBI" id="CHEBI:15377"/>
        <dbReference type="ChEBI" id="CHEBI:15378"/>
        <dbReference type="ChEBI" id="CHEBI:15740"/>
        <dbReference type="ChEBI" id="CHEBI:57453"/>
        <dbReference type="ChEBI" id="CHEBI:195366"/>
        <dbReference type="EC" id="3.5.1.10"/>
    </reaction>
</comment>
<dbReference type="SUPFAM" id="SSF55021">
    <property type="entry name" value="ACT-like"/>
    <property type="match status" value="1"/>
</dbReference>
<reference evidence="7 8" key="1">
    <citation type="submission" date="2017-09" db="EMBL/GenBank/DDBJ databases">
        <title>Arcobacter canalis sp. nov., a new species isolated from a water canal contaminated with urban sewage.</title>
        <authorList>
            <person name="Perez-Cataluna A."/>
            <person name="Salas-Masso N."/>
            <person name="Figueras M.J."/>
        </authorList>
    </citation>
    <scope>NUCLEOTIDE SEQUENCE [LARGE SCALE GENOMIC DNA]</scope>
    <source>
        <strain evidence="7 8">F98-3</strain>
    </source>
</reference>
<dbReference type="NCBIfam" id="NF004684">
    <property type="entry name" value="PRK06027.1"/>
    <property type="match status" value="1"/>
</dbReference>
<keyword evidence="1 3" id="KW-0554">One-carbon metabolism</keyword>
<keyword evidence="2 3" id="KW-0378">Hydrolase</keyword>
<dbReference type="HAMAP" id="MF_01927">
    <property type="entry name" value="PurU"/>
    <property type="match status" value="1"/>
</dbReference>
<dbReference type="Gene3D" id="3.40.50.170">
    <property type="entry name" value="Formyl transferase, N-terminal domain"/>
    <property type="match status" value="1"/>
</dbReference>
<dbReference type="InterPro" id="IPR045865">
    <property type="entry name" value="ACT-like_dom_sf"/>
</dbReference>
<evidence type="ECO:0000256" key="2">
    <source>
        <dbReference type="ARBA" id="ARBA00022801"/>
    </source>
</evidence>
<dbReference type="GO" id="GO:0008864">
    <property type="term" value="F:formyltetrahydrofolate deformylase activity"/>
    <property type="evidence" value="ECO:0007669"/>
    <property type="project" value="UniProtKB-UniRule"/>
</dbReference>
<keyword evidence="8" id="KW-1185">Reference proteome</keyword>
<dbReference type="PRINTS" id="PR01575">
    <property type="entry name" value="FFH4HYDRLASE"/>
</dbReference>
<gene>
    <name evidence="3 7" type="primary">purU</name>
    <name evidence="6" type="ORF">AMOL_1565</name>
    <name evidence="7" type="ORF">CPU12_01565</name>
</gene>
<name>A0A2G1DKH5_9BACT</name>
<dbReference type="AlphaFoldDB" id="A0A2G1DKH5"/>
<evidence type="ECO:0000256" key="3">
    <source>
        <dbReference type="HAMAP-Rule" id="MF_01927"/>
    </source>
</evidence>
<dbReference type="InterPro" id="IPR004810">
    <property type="entry name" value="PurU"/>
</dbReference>
<dbReference type="PIRSF" id="PIRSF036480">
    <property type="entry name" value="FormyFH4_hydr"/>
    <property type="match status" value="1"/>
</dbReference>